<accession>A0A091B3S2</accession>
<sequence length="289" mass="30893">MAVDRLQGLLSRFSVSARLFHSGPLCGINDFADNGLGQLHLVRRGPLEVHHAGEVVRVDEPSLLFYPRPLAHRFVSDEHVGADMACANLAFGGAVSAGVATGAGHPIARSLPRFVCLPLSALPGAAPVLDLLFDEAFAQRCGRQIVVDRLFDAIVVLLLRHLLDSGHITEGPLAGLGHPQLAKAIVAMHDEPAEPWTLETLAGRAGMSRSRFAEVFAEVVGETPAAYLAQYRITLAQQALLRGEGLDRIAQKVGYGSAAALSRAFSAARALSPRAWRTHAKRLDSSPNK</sequence>
<evidence type="ECO:0000313" key="6">
    <source>
        <dbReference type="Proteomes" id="UP000029392"/>
    </source>
</evidence>
<evidence type="ECO:0000256" key="2">
    <source>
        <dbReference type="ARBA" id="ARBA00023125"/>
    </source>
</evidence>
<dbReference type="Pfam" id="PF12852">
    <property type="entry name" value="Cupin_6"/>
    <property type="match status" value="1"/>
</dbReference>
<dbReference type="Proteomes" id="UP000029392">
    <property type="component" value="Unassembled WGS sequence"/>
</dbReference>
<evidence type="ECO:0000259" key="4">
    <source>
        <dbReference type="PROSITE" id="PS01124"/>
    </source>
</evidence>
<evidence type="ECO:0000256" key="3">
    <source>
        <dbReference type="ARBA" id="ARBA00023163"/>
    </source>
</evidence>
<dbReference type="SMART" id="SM00342">
    <property type="entry name" value="HTH_ARAC"/>
    <property type="match status" value="1"/>
</dbReference>
<dbReference type="SUPFAM" id="SSF46689">
    <property type="entry name" value="Homeodomain-like"/>
    <property type="match status" value="2"/>
</dbReference>
<dbReference type="InterPro" id="IPR009057">
    <property type="entry name" value="Homeodomain-like_sf"/>
</dbReference>
<dbReference type="AlphaFoldDB" id="A0A091B3S2"/>
<dbReference type="eggNOG" id="COG2207">
    <property type="taxonomic scope" value="Bacteria"/>
</dbReference>
<organism evidence="5 6">
    <name type="scientific">Arenimonas malthae CC-JY-1</name>
    <dbReference type="NCBI Taxonomy" id="1384054"/>
    <lineage>
        <taxon>Bacteria</taxon>
        <taxon>Pseudomonadati</taxon>
        <taxon>Pseudomonadota</taxon>
        <taxon>Gammaproteobacteria</taxon>
        <taxon>Lysobacterales</taxon>
        <taxon>Lysobacteraceae</taxon>
        <taxon>Arenimonas</taxon>
    </lineage>
</organism>
<dbReference type="PANTHER" id="PTHR46796">
    <property type="entry name" value="HTH-TYPE TRANSCRIPTIONAL ACTIVATOR RHAS-RELATED"/>
    <property type="match status" value="1"/>
</dbReference>
<keyword evidence="1" id="KW-0805">Transcription regulation</keyword>
<dbReference type="PATRIC" id="fig|1384054.3.peg.1859"/>
<evidence type="ECO:0000256" key="1">
    <source>
        <dbReference type="ARBA" id="ARBA00023015"/>
    </source>
</evidence>
<feature type="domain" description="HTH araC/xylS-type" evidence="4">
    <location>
        <begin position="182"/>
        <end position="279"/>
    </location>
</feature>
<dbReference type="PROSITE" id="PS01124">
    <property type="entry name" value="HTH_ARAC_FAMILY_2"/>
    <property type="match status" value="1"/>
</dbReference>
<dbReference type="InterPro" id="IPR050204">
    <property type="entry name" value="AraC_XylS_family_regulators"/>
</dbReference>
<dbReference type="InterPro" id="IPR018062">
    <property type="entry name" value="HTH_AraC-typ_CS"/>
</dbReference>
<dbReference type="EMBL" id="AVCH01000172">
    <property type="protein sequence ID" value="KFN46207.1"/>
    <property type="molecule type" value="Genomic_DNA"/>
</dbReference>
<evidence type="ECO:0000313" key="5">
    <source>
        <dbReference type="EMBL" id="KFN46207.1"/>
    </source>
</evidence>
<keyword evidence="3" id="KW-0804">Transcription</keyword>
<dbReference type="PANTHER" id="PTHR46796:SF7">
    <property type="entry name" value="ARAC FAMILY TRANSCRIPTIONAL REGULATOR"/>
    <property type="match status" value="1"/>
</dbReference>
<name>A0A091B3S2_9GAMM</name>
<reference evidence="5 6" key="1">
    <citation type="submission" date="2013-09" db="EMBL/GenBank/DDBJ databases">
        <title>Genome sequencing of Arenimonas malthae.</title>
        <authorList>
            <person name="Chen F."/>
            <person name="Wang G."/>
        </authorList>
    </citation>
    <scope>NUCLEOTIDE SEQUENCE [LARGE SCALE GENOMIC DNA]</scope>
    <source>
        <strain evidence="5 6">CC-JY-1</strain>
    </source>
</reference>
<proteinExistence type="predicted"/>
<dbReference type="PROSITE" id="PS00041">
    <property type="entry name" value="HTH_ARAC_FAMILY_1"/>
    <property type="match status" value="1"/>
</dbReference>
<dbReference type="RefSeq" id="WP_043803854.1">
    <property type="nucleotide sequence ID" value="NZ_AVCH01000172.1"/>
</dbReference>
<dbReference type="Gene3D" id="1.10.10.60">
    <property type="entry name" value="Homeodomain-like"/>
    <property type="match status" value="2"/>
</dbReference>
<dbReference type="OrthoDB" id="9783876at2"/>
<protein>
    <recommendedName>
        <fullName evidence="4">HTH araC/xylS-type domain-containing protein</fullName>
    </recommendedName>
</protein>
<dbReference type="STRING" id="1384054.N790_02065"/>
<keyword evidence="6" id="KW-1185">Reference proteome</keyword>
<dbReference type="InterPro" id="IPR032783">
    <property type="entry name" value="AraC_lig"/>
</dbReference>
<dbReference type="Pfam" id="PF12833">
    <property type="entry name" value="HTH_18"/>
    <property type="match status" value="1"/>
</dbReference>
<gene>
    <name evidence="5" type="ORF">N790_02065</name>
</gene>
<keyword evidence="2" id="KW-0238">DNA-binding</keyword>
<dbReference type="InterPro" id="IPR018060">
    <property type="entry name" value="HTH_AraC"/>
</dbReference>
<comment type="caution">
    <text evidence="5">The sequence shown here is derived from an EMBL/GenBank/DDBJ whole genome shotgun (WGS) entry which is preliminary data.</text>
</comment>
<dbReference type="GO" id="GO:0003700">
    <property type="term" value="F:DNA-binding transcription factor activity"/>
    <property type="evidence" value="ECO:0007669"/>
    <property type="project" value="InterPro"/>
</dbReference>
<dbReference type="GO" id="GO:0043565">
    <property type="term" value="F:sequence-specific DNA binding"/>
    <property type="evidence" value="ECO:0007669"/>
    <property type="project" value="InterPro"/>
</dbReference>